<dbReference type="NCBIfam" id="NF001095">
    <property type="entry name" value="PRK00124.1"/>
    <property type="match status" value="1"/>
</dbReference>
<reference evidence="3 4" key="1">
    <citation type="journal article" date="2023" name="Int. J. Syst. Evol. Microbiol.">
        <title>Streptococcus sciuri sp. nov., Staphylococcus marylandisciuri sp. nov. and Staphylococcus americanisciuri sp. nov., isolated from faeces of eastern grey squirrel (Sciurus carolinensis).</title>
        <authorList>
            <person name="Volokhov D.V."/>
            <person name="Zagorodnyaya T.A."/>
            <person name="Furtak V.A."/>
            <person name="Nattanmai G."/>
            <person name="Randall L."/>
            <person name="Jose S."/>
            <person name="Gao Y."/>
            <person name="Eisenberg T."/>
            <person name="Delmonte P."/>
            <person name="Blom J."/>
            <person name="Mitchell K.K."/>
        </authorList>
    </citation>
    <scope>NUCLEOTIDE SEQUENCE [LARGE SCALE GENOMIC DNA]</scope>
    <source>
        <strain evidence="3 4">SQ8-PEA</strain>
    </source>
</reference>
<keyword evidence="4" id="KW-1185">Reference proteome</keyword>
<evidence type="ECO:0000256" key="1">
    <source>
        <dbReference type="ARBA" id="ARBA00008522"/>
    </source>
</evidence>
<dbReference type="InterPro" id="IPR003791">
    <property type="entry name" value="UPF0178"/>
</dbReference>
<protein>
    <recommendedName>
        <fullName evidence="2">UPF0178 protein N9R04_03460</fullName>
    </recommendedName>
</protein>
<accession>A0ABT2QP86</accession>
<sequence>MVSRILIDGDACPVINSIIKMTQDTGIFVIIIRSFSHFSTAAFPNHVQTYYVDDGPDAVDYKVLMLSQPDDIVITQDYGLASLALNKARAVIHHNGTLYSSTTIDHLLAQRHHAAHLRKSNKRTKGSPPITENDILKFEERFQKLLTMLNLEE</sequence>
<dbReference type="Pfam" id="PF02639">
    <property type="entry name" value="DUF188"/>
    <property type="match status" value="1"/>
</dbReference>
<evidence type="ECO:0000313" key="4">
    <source>
        <dbReference type="Proteomes" id="UP001209553"/>
    </source>
</evidence>
<dbReference type="PANTHER" id="PTHR35146:SF1">
    <property type="entry name" value="UPF0178 PROTEIN YAII"/>
    <property type="match status" value="1"/>
</dbReference>
<name>A0ABT2QP86_9STAP</name>
<evidence type="ECO:0000256" key="2">
    <source>
        <dbReference type="HAMAP-Rule" id="MF_00489"/>
    </source>
</evidence>
<dbReference type="EMBL" id="JAOPKZ010000005">
    <property type="protein sequence ID" value="MCU5745779.1"/>
    <property type="molecule type" value="Genomic_DNA"/>
</dbReference>
<dbReference type="HAMAP" id="MF_00489">
    <property type="entry name" value="UPF0178"/>
    <property type="match status" value="1"/>
</dbReference>
<comment type="similarity">
    <text evidence="1 2">Belongs to the UPF0178 family.</text>
</comment>
<dbReference type="RefSeq" id="WP_262855189.1">
    <property type="nucleotide sequence ID" value="NZ_JAOPKZ010000005.1"/>
</dbReference>
<dbReference type="Proteomes" id="UP001209553">
    <property type="component" value="Unassembled WGS sequence"/>
</dbReference>
<comment type="caution">
    <text evidence="3">The sequence shown here is derived from an EMBL/GenBank/DDBJ whole genome shotgun (WGS) entry which is preliminary data.</text>
</comment>
<gene>
    <name evidence="3" type="ORF">N9R04_03460</name>
</gene>
<dbReference type="PANTHER" id="PTHR35146">
    <property type="entry name" value="UPF0178 PROTEIN YAII"/>
    <property type="match status" value="1"/>
</dbReference>
<organism evidence="3 4">
    <name type="scientific">Staphylococcus marylandisciuri</name>
    <dbReference type="NCBI Taxonomy" id="2981529"/>
    <lineage>
        <taxon>Bacteria</taxon>
        <taxon>Bacillati</taxon>
        <taxon>Bacillota</taxon>
        <taxon>Bacilli</taxon>
        <taxon>Bacillales</taxon>
        <taxon>Staphylococcaceae</taxon>
        <taxon>Staphylococcus</taxon>
    </lineage>
</organism>
<evidence type="ECO:0000313" key="3">
    <source>
        <dbReference type="EMBL" id="MCU5745779.1"/>
    </source>
</evidence>
<proteinExistence type="inferred from homology"/>